<organism evidence="1 2">
    <name type="scientific">Methanosarcina mazei S-6</name>
    <dbReference type="NCBI Taxonomy" id="213585"/>
    <lineage>
        <taxon>Archaea</taxon>
        <taxon>Methanobacteriati</taxon>
        <taxon>Methanobacteriota</taxon>
        <taxon>Stenosarchaea group</taxon>
        <taxon>Methanomicrobia</taxon>
        <taxon>Methanosarcinales</taxon>
        <taxon>Methanosarcinaceae</taxon>
        <taxon>Methanosarcina</taxon>
    </lineage>
</organism>
<dbReference type="PATRIC" id="fig|213585.10.peg.3408"/>
<name>A0A0E3LUU9_METMZ</name>
<dbReference type="EMBL" id="CP009512">
    <property type="protein sequence ID" value="AKB65901.1"/>
    <property type="molecule type" value="Genomic_DNA"/>
</dbReference>
<dbReference type="HOGENOM" id="CLU_117486_0_0_2"/>
<accession>A0A0E3LUU9</accession>
<reference evidence="1 2" key="1">
    <citation type="submission" date="2014-07" db="EMBL/GenBank/DDBJ databases">
        <title>Methanogenic archaea and the global carbon cycle.</title>
        <authorList>
            <person name="Henriksen J.R."/>
            <person name="Luke J."/>
            <person name="Reinhart S."/>
            <person name="Benedict M.N."/>
            <person name="Youngblut N.D."/>
            <person name="Metcalf M.E."/>
            <person name="Whitaker R.J."/>
            <person name="Metcalf W.W."/>
        </authorList>
    </citation>
    <scope>NUCLEOTIDE SEQUENCE [LARGE SCALE GENOMIC DNA]</scope>
    <source>
        <strain evidence="1 2">S-6</strain>
    </source>
</reference>
<sequence>MECQDIIQDVLCRIKAMKGVEETYILNEEDKEKILELEKKAEGAVLMGMGIGDNQGIKEVLKRQLIIAFTTNMDYVWPEGPNVILMQYGEKVGEDVYDPEKLEECKKCRDMVVMGNFVIYRSAVPKPKDAKKEPITVVLPPQKCEDLECVEGLTGIVMASPSTPTDEYIRSVMGLRPATGMGTFIIGFDLCEAKSD</sequence>
<dbReference type="Proteomes" id="UP000033097">
    <property type="component" value="Chromosome"/>
</dbReference>
<dbReference type="AlphaFoldDB" id="A0A0E3LUU9"/>
<dbReference type="STRING" id="213585.MSMAS_2705"/>
<gene>
    <name evidence="1" type="ORF">MSMAS_2705</name>
</gene>
<evidence type="ECO:0000313" key="2">
    <source>
        <dbReference type="Proteomes" id="UP000033097"/>
    </source>
</evidence>
<dbReference type="GeneID" id="24852429"/>
<evidence type="ECO:0000313" key="1">
    <source>
        <dbReference type="EMBL" id="AKB65901.1"/>
    </source>
</evidence>
<dbReference type="RefSeq" id="WP_011033907.1">
    <property type="nucleotide sequence ID" value="NZ_CP009512.1"/>
</dbReference>
<protein>
    <submittedName>
        <fullName evidence="1">Uncharacterized protein</fullName>
    </submittedName>
</protein>
<proteinExistence type="predicted"/>
<dbReference type="KEGG" id="mmj:MSMAS_2705"/>